<evidence type="ECO:0000256" key="10">
    <source>
        <dbReference type="ARBA" id="ARBA00023125"/>
    </source>
</evidence>
<dbReference type="PROSITE" id="PS50109">
    <property type="entry name" value="HIS_KIN"/>
    <property type="match status" value="1"/>
</dbReference>
<dbReference type="SUPFAM" id="SSF46689">
    <property type="entry name" value="Homeodomain-like"/>
    <property type="match status" value="1"/>
</dbReference>
<evidence type="ECO:0000256" key="6">
    <source>
        <dbReference type="ARBA" id="ARBA00022777"/>
    </source>
</evidence>
<keyword evidence="11" id="KW-0804">Transcription</keyword>
<evidence type="ECO:0000256" key="2">
    <source>
        <dbReference type="ARBA" id="ARBA00012438"/>
    </source>
</evidence>
<dbReference type="InterPro" id="IPR011110">
    <property type="entry name" value="Reg_prop"/>
</dbReference>
<dbReference type="InterPro" id="IPR036097">
    <property type="entry name" value="HisK_dim/P_sf"/>
</dbReference>
<comment type="catalytic activity">
    <reaction evidence="1">
        <text>ATP + protein L-histidine = ADP + protein N-phospho-L-histidine.</text>
        <dbReference type="EC" id="2.7.13.3"/>
    </reaction>
</comment>
<dbReference type="GO" id="GO:0003700">
    <property type="term" value="F:DNA-binding transcription factor activity"/>
    <property type="evidence" value="ECO:0007669"/>
    <property type="project" value="InterPro"/>
</dbReference>
<keyword evidence="9" id="KW-0805">Transcription regulation</keyword>
<dbReference type="InterPro" id="IPR005467">
    <property type="entry name" value="His_kinase_dom"/>
</dbReference>
<evidence type="ECO:0000259" key="15">
    <source>
        <dbReference type="PROSITE" id="PS01124"/>
    </source>
</evidence>
<dbReference type="CDD" id="cd00075">
    <property type="entry name" value="HATPase"/>
    <property type="match status" value="1"/>
</dbReference>
<dbReference type="SMART" id="SM00448">
    <property type="entry name" value="REC"/>
    <property type="match status" value="1"/>
</dbReference>
<dbReference type="EMBL" id="SNRX01000005">
    <property type="protein sequence ID" value="KAA6302770.1"/>
    <property type="molecule type" value="Genomic_DNA"/>
</dbReference>
<keyword evidence="3 12" id="KW-0597">Phosphoprotein</keyword>
<evidence type="ECO:0000256" key="3">
    <source>
        <dbReference type="ARBA" id="ARBA00022553"/>
    </source>
</evidence>
<evidence type="ECO:0000256" key="4">
    <source>
        <dbReference type="ARBA" id="ARBA00022679"/>
    </source>
</evidence>
<reference evidence="18 19" key="1">
    <citation type="submission" date="2019-03" db="EMBL/GenBank/DDBJ databases">
        <title>Single cell metagenomics reveals metabolic interactions within the superorganism composed of flagellate Streblomastix strix and complex community of Bacteroidetes bacteria on its surface.</title>
        <authorList>
            <person name="Treitli S.C."/>
            <person name="Kolisko M."/>
            <person name="Husnik F."/>
            <person name="Keeling P."/>
            <person name="Hampl V."/>
        </authorList>
    </citation>
    <scope>NUCLEOTIDE SEQUENCE [LARGE SCALE GENOMIC DNA]</scope>
    <source>
        <strain evidence="18">St1</strain>
    </source>
</reference>
<feature type="modified residue" description="4-aspartylphosphate" evidence="12">
    <location>
        <position position="1146"/>
    </location>
</feature>
<dbReference type="Gene3D" id="1.10.10.60">
    <property type="entry name" value="Homeodomain-like"/>
    <property type="match status" value="2"/>
</dbReference>
<sequence length="1348" mass="155610">MNDYFALTLSMRKKIYVILLIIGAITSTNAFSQYIFRHIDFGDGLSDNQIRSLSQTPDGRLAIKTASILNLYNGATFEYFYQDKWLEYKWDYGKTPKEYYDAEGHIWMKERDYLLLLDLNTNRFIYNIDSVLTNVGIRNKKLINVFIDDYKNQWFITKDKTVYFYDITAKKLTVITDGNHPFTKDYGVPREMAQYKNLCWIVYTSGLVRCWDYTSKEFVSQDTSFLHKINEKTDRIYIHTTSSGNLWLMYNYGLSFYNRIESRWTDVADISGLSNFFTCMDLDKEENVWVGTSRSGLRYVNHQTLEIESISGLQIDKGGTIYNDIHSVFVDNNDGVWVGTLFQGLAYYQPSVRKFRLHHVGKNGVSLTNEVIRDFLENEDGTVLVAAGDGLYQYNPETGKSIKVFEKELHNDLCLSLYRDSKKRIWACTYFNGFYCIDGKNVRNYKTQGLDISAFPNENNARAIYEDKAGNFWVITMGGVGKFNIETGEIHYLYAKHSKIKFHKLDYNFFPYNDDIFAVVGESGIYYYNTKLDSVWVPEIDMPTNPKFHDRGLKYYCVYSDSRSLEWFGTEEGLRIWDESRKKRYEIDITNGLPNNSISAIQEDAKGFMWVSTVSGISRIEVRQTGKGYEFSFVNFNALDGLQSGKFYDRSSLKTSNGDMYFGGVHGFNSFNPQNIIYNESKNKPLFSAFKLFNSPVVLEQPINRIQEIKLAYDENFITLEFAGLNYVNPTQTYFKYKLENFDKQWTEILTNGLGSVTYTGLPPGTYKLVVYTANNDKVWGDEPAEITLLISPPFWATIYALILYILLILTGLYCLIIYLNKKGQKKLLEQQWIDKRKQEEELDQMKFRFFTNISHEFRTPLTLIMTPLDTLIKQQNDEQLKSKLTAIYRNAKNLLGLVNQLLDFRKLEMHGEKLKLTHSDLVHFVAYVTETFREQAISRSITLTFESKCQHLYLFFDKDKIHKVLNNLFSNAFKFTPDQGDLFVSIALTEENSVKLAKISVSDTGCGIPEKDIATIFERFYQSDNKESGLIGSGIGLHLVKEYVSLHNGKIEVNSRINQGSTFIVYIPTNLEGEKSDESQPDSPDNEPLTTTNSRKKLLIVEDNEEFRHFLTEQLSGEFNTIEAIDGEMGEKAALQHSPDLIISDLMMPKLDGLEMCQHLKTNIQTSHIPIILLTARTSDEAKIESYKAGADSYIGKPFNFDVLLTRINMLIEQQEKRKELFNKTIEITPSSITTTSLDEKLVQKALQYVEKNMDNTEYSVDELSTDIGLSRSHLYRKLQSITGKTPNEFIQSVRLKRAAQLLINSQYNVSEIADLVGYNTIKYFNKHFKDEFGMTPSQYRTEKSHQ</sequence>
<evidence type="ECO:0000256" key="7">
    <source>
        <dbReference type="ARBA" id="ARBA00022840"/>
    </source>
</evidence>
<feature type="domain" description="Response regulatory" evidence="17">
    <location>
        <begin position="1098"/>
        <end position="1213"/>
    </location>
</feature>
<dbReference type="SMART" id="SM00342">
    <property type="entry name" value="HTH_ARAC"/>
    <property type="match status" value="1"/>
</dbReference>
<evidence type="ECO:0000313" key="19">
    <source>
        <dbReference type="Proteomes" id="UP000324575"/>
    </source>
</evidence>
<dbReference type="CDD" id="cd00082">
    <property type="entry name" value="HisKA"/>
    <property type="match status" value="1"/>
</dbReference>
<feature type="domain" description="Histidine kinase" evidence="16">
    <location>
        <begin position="853"/>
        <end position="1072"/>
    </location>
</feature>
<dbReference type="Pfam" id="PF12833">
    <property type="entry name" value="HTH_18"/>
    <property type="match status" value="1"/>
</dbReference>
<dbReference type="PANTHER" id="PTHR43547:SF2">
    <property type="entry name" value="HYBRID SIGNAL TRANSDUCTION HISTIDINE KINASE C"/>
    <property type="match status" value="1"/>
</dbReference>
<keyword evidence="7" id="KW-0067">ATP-binding</keyword>
<dbReference type="CDD" id="cd17574">
    <property type="entry name" value="REC_OmpR"/>
    <property type="match status" value="1"/>
</dbReference>
<dbReference type="SMART" id="SM00388">
    <property type="entry name" value="HisKA"/>
    <property type="match status" value="1"/>
</dbReference>
<feature type="transmembrane region" description="Helical" evidence="14">
    <location>
        <begin position="795"/>
        <end position="820"/>
    </location>
</feature>
<dbReference type="InterPro" id="IPR013783">
    <property type="entry name" value="Ig-like_fold"/>
</dbReference>
<accession>A0A5M8P3D8</accession>
<keyword evidence="14" id="KW-0472">Membrane</keyword>
<evidence type="ECO:0000256" key="12">
    <source>
        <dbReference type="PROSITE-ProRule" id="PRU00169"/>
    </source>
</evidence>
<dbReference type="InterPro" id="IPR018060">
    <property type="entry name" value="HTH_AraC"/>
</dbReference>
<dbReference type="Pfam" id="PF00512">
    <property type="entry name" value="HisKA"/>
    <property type="match status" value="1"/>
</dbReference>
<evidence type="ECO:0000256" key="14">
    <source>
        <dbReference type="SAM" id="Phobius"/>
    </source>
</evidence>
<dbReference type="SMART" id="SM00387">
    <property type="entry name" value="HATPase_c"/>
    <property type="match status" value="1"/>
</dbReference>
<dbReference type="PROSITE" id="PS50110">
    <property type="entry name" value="RESPONSE_REGULATORY"/>
    <property type="match status" value="1"/>
</dbReference>
<keyword evidence="14" id="KW-0812">Transmembrane</keyword>
<dbReference type="InterPro" id="IPR003594">
    <property type="entry name" value="HATPase_dom"/>
</dbReference>
<dbReference type="Gene3D" id="1.10.287.130">
    <property type="match status" value="1"/>
</dbReference>
<dbReference type="Gene3D" id="2.60.40.10">
    <property type="entry name" value="Immunoglobulins"/>
    <property type="match status" value="1"/>
</dbReference>
<evidence type="ECO:0000313" key="18">
    <source>
        <dbReference type="EMBL" id="KAA6302770.1"/>
    </source>
</evidence>
<dbReference type="SUPFAM" id="SSF52172">
    <property type="entry name" value="CheY-like"/>
    <property type="match status" value="1"/>
</dbReference>
<dbReference type="InterPro" id="IPR004358">
    <property type="entry name" value="Sig_transdc_His_kin-like_C"/>
</dbReference>
<organism evidence="18 19">
    <name type="scientific">Candidatus Ordinivivax streblomastigis</name>
    <dbReference type="NCBI Taxonomy" id="2540710"/>
    <lineage>
        <taxon>Bacteria</taxon>
        <taxon>Pseudomonadati</taxon>
        <taxon>Bacteroidota</taxon>
        <taxon>Bacteroidia</taxon>
        <taxon>Bacteroidales</taxon>
        <taxon>Candidatus Ordinivivax</taxon>
    </lineage>
</organism>
<evidence type="ECO:0000256" key="5">
    <source>
        <dbReference type="ARBA" id="ARBA00022741"/>
    </source>
</evidence>
<dbReference type="InterPro" id="IPR015943">
    <property type="entry name" value="WD40/YVTN_repeat-like_dom_sf"/>
</dbReference>
<dbReference type="Gene3D" id="3.30.565.10">
    <property type="entry name" value="Histidine kinase-like ATPase, C-terminal domain"/>
    <property type="match status" value="1"/>
</dbReference>
<dbReference type="InterPro" id="IPR001789">
    <property type="entry name" value="Sig_transdc_resp-reg_receiver"/>
</dbReference>
<dbReference type="PROSITE" id="PS01124">
    <property type="entry name" value="HTH_ARAC_FAMILY_2"/>
    <property type="match status" value="1"/>
</dbReference>
<dbReference type="GO" id="GO:0005524">
    <property type="term" value="F:ATP binding"/>
    <property type="evidence" value="ECO:0007669"/>
    <property type="project" value="UniProtKB-KW"/>
</dbReference>
<dbReference type="Gene3D" id="2.130.10.10">
    <property type="entry name" value="YVTN repeat-like/Quinoprotein amine dehydrogenase"/>
    <property type="match status" value="2"/>
</dbReference>
<dbReference type="InterPro" id="IPR011123">
    <property type="entry name" value="Y_Y_Y"/>
</dbReference>
<keyword evidence="10" id="KW-0238">DNA-binding</keyword>
<evidence type="ECO:0000259" key="17">
    <source>
        <dbReference type="PROSITE" id="PS50110"/>
    </source>
</evidence>
<gene>
    <name evidence="18" type="ORF">EZS26_000940</name>
</gene>
<evidence type="ECO:0000256" key="8">
    <source>
        <dbReference type="ARBA" id="ARBA00023012"/>
    </source>
</evidence>
<evidence type="ECO:0000256" key="11">
    <source>
        <dbReference type="ARBA" id="ARBA00023163"/>
    </source>
</evidence>
<dbReference type="FunFam" id="1.10.10.60:FF:000284">
    <property type="entry name" value="Two-component system sensor histidine kinase/response regulator"/>
    <property type="match status" value="1"/>
</dbReference>
<dbReference type="InterPro" id="IPR009057">
    <property type="entry name" value="Homeodomain-like_sf"/>
</dbReference>
<evidence type="ECO:0000259" key="16">
    <source>
        <dbReference type="PROSITE" id="PS50109"/>
    </source>
</evidence>
<keyword evidence="14" id="KW-1133">Transmembrane helix</keyword>
<dbReference type="InterPro" id="IPR036890">
    <property type="entry name" value="HATPase_C_sf"/>
</dbReference>
<dbReference type="InterPro" id="IPR011006">
    <property type="entry name" value="CheY-like_superfamily"/>
</dbReference>
<feature type="region of interest" description="Disordered" evidence="13">
    <location>
        <begin position="1074"/>
        <end position="1096"/>
    </location>
</feature>
<keyword evidence="8" id="KW-0902">Two-component regulatory system</keyword>
<dbReference type="PANTHER" id="PTHR43547">
    <property type="entry name" value="TWO-COMPONENT HISTIDINE KINASE"/>
    <property type="match status" value="1"/>
</dbReference>
<dbReference type="Pfam" id="PF07495">
    <property type="entry name" value="Y_Y_Y"/>
    <property type="match status" value="1"/>
</dbReference>
<dbReference type="Pfam" id="PF02518">
    <property type="entry name" value="HATPase_c"/>
    <property type="match status" value="1"/>
</dbReference>
<protein>
    <recommendedName>
        <fullName evidence="2">histidine kinase</fullName>
        <ecNumber evidence="2">2.7.13.3</ecNumber>
    </recommendedName>
</protein>
<proteinExistence type="predicted"/>
<dbReference type="GO" id="GO:0043565">
    <property type="term" value="F:sequence-specific DNA binding"/>
    <property type="evidence" value="ECO:0007669"/>
    <property type="project" value="InterPro"/>
</dbReference>
<dbReference type="SUPFAM" id="SSF55874">
    <property type="entry name" value="ATPase domain of HSP90 chaperone/DNA topoisomerase II/histidine kinase"/>
    <property type="match status" value="1"/>
</dbReference>
<dbReference type="PRINTS" id="PR00344">
    <property type="entry name" value="BCTRLSENSOR"/>
</dbReference>
<dbReference type="InterPro" id="IPR011047">
    <property type="entry name" value="Quinoprotein_ADH-like_sf"/>
</dbReference>
<dbReference type="Pfam" id="PF07494">
    <property type="entry name" value="Reg_prop"/>
    <property type="match status" value="1"/>
</dbReference>
<dbReference type="Gene3D" id="3.40.50.2300">
    <property type="match status" value="1"/>
</dbReference>
<name>A0A5M8P3D8_9BACT</name>
<dbReference type="GO" id="GO:0000155">
    <property type="term" value="F:phosphorelay sensor kinase activity"/>
    <property type="evidence" value="ECO:0007669"/>
    <property type="project" value="InterPro"/>
</dbReference>
<dbReference type="EC" id="2.7.13.3" evidence="2"/>
<evidence type="ECO:0000256" key="9">
    <source>
        <dbReference type="ARBA" id="ARBA00023015"/>
    </source>
</evidence>
<comment type="caution">
    <text evidence="18">The sequence shown here is derived from an EMBL/GenBank/DDBJ whole genome shotgun (WGS) entry which is preliminary data.</text>
</comment>
<dbReference type="Pfam" id="PF00072">
    <property type="entry name" value="Response_reg"/>
    <property type="match status" value="1"/>
</dbReference>
<evidence type="ECO:0000256" key="13">
    <source>
        <dbReference type="SAM" id="MobiDB-lite"/>
    </source>
</evidence>
<dbReference type="InterPro" id="IPR018062">
    <property type="entry name" value="HTH_AraC-typ_CS"/>
</dbReference>
<dbReference type="FunFam" id="1.10.287.130:FF:000034">
    <property type="entry name" value="Two-component system sensor histidine kinase/response regulator"/>
    <property type="match status" value="1"/>
</dbReference>
<dbReference type="SUPFAM" id="SSF47384">
    <property type="entry name" value="Homodimeric domain of signal transducing histidine kinase"/>
    <property type="match status" value="1"/>
</dbReference>
<feature type="domain" description="HTH araC/xylS-type" evidence="15">
    <location>
        <begin position="1245"/>
        <end position="1344"/>
    </location>
</feature>
<dbReference type="PROSITE" id="PS00041">
    <property type="entry name" value="HTH_ARAC_FAMILY_1"/>
    <property type="match status" value="1"/>
</dbReference>
<evidence type="ECO:0000256" key="1">
    <source>
        <dbReference type="ARBA" id="ARBA00000085"/>
    </source>
</evidence>
<keyword evidence="5" id="KW-0547">Nucleotide-binding</keyword>
<dbReference type="InterPro" id="IPR003661">
    <property type="entry name" value="HisK_dim/P_dom"/>
</dbReference>
<dbReference type="FunFam" id="3.30.565.10:FF:000037">
    <property type="entry name" value="Hybrid sensor histidine kinase/response regulator"/>
    <property type="match status" value="1"/>
</dbReference>
<dbReference type="SUPFAM" id="SSF50998">
    <property type="entry name" value="Quinoprotein alcohol dehydrogenase-like"/>
    <property type="match status" value="1"/>
</dbReference>
<dbReference type="Proteomes" id="UP000324575">
    <property type="component" value="Unassembled WGS sequence"/>
</dbReference>
<keyword evidence="6 18" id="KW-0418">Kinase</keyword>
<keyword evidence="4 18" id="KW-0808">Transferase</keyword>